<keyword evidence="3" id="KW-0012">Acyltransferase</keyword>
<name>I9NJU3_RHILT</name>
<dbReference type="Pfam" id="PF12697">
    <property type="entry name" value="Abhydrolase_6"/>
    <property type="match status" value="1"/>
</dbReference>
<dbReference type="AlphaFoldDB" id="I9NJU3"/>
<dbReference type="EMBL" id="JH719381">
    <property type="protein sequence ID" value="EJB07007.1"/>
    <property type="molecule type" value="Genomic_DNA"/>
</dbReference>
<dbReference type="RefSeq" id="WP_003592454.1">
    <property type="nucleotide sequence ID" value="NZ_JH719381.1"/>
</dbReference>
<reference evidence="3 4" key="1">
    <citation type="submission" date="2012-02" db="EMBL/GenBank/DDBJ databases">
        <title>Improved High-Quality Draft Sequence of Rhizobium leguminosarum bv. trifolii WSM597.</title>
        <authorList>
            <consortium name="US DOE Joint Genome Institute"/>
            <person name="Lucas S."/>
            <person name="Han J."/>
            <person name="Lapidus A."/>
            <person name="Cheng J.-F."/>
            <person name="Goodwin L."/>
            <person name="Pitluck S."/>
            <person name="Peters L."/>
            <person name="Ovchinnikova G."/>
            <person name="Held B."/>
            <person name="Detter J.C."/>
            <person name="Han C."/>
            <person name="Tapia R."/>
            <person name="Land M."/>
            <person name="Hauser L."/>
            <person name="Kyrpides N."/>
            <person name="Ivanova N."/>
            <person name="Pagani I."/>
            <person name="Brau L."/>
            <person name="Yates R."/>
            <person name="O'Hara G."/>
            <person name="Rui T."/>
            <person name="Howieson J."/>
            <person name="Reeve W."/>
            <person name="Woyke T."/>
        </authorList>
    </citation>
    <scope>NUCLEOTIDE SEQUENCE [LARGE SCALE GENOMIC DNA]</scope>
    <source>
        <strain evidence="3 4">WSM597</strain>
    </source>
</reference>
<dbReference type="Proteomes" id="UP000005092">
    <property type="component" value="Unassembled WGS sequence"/>
</dbReference>
<keyword evidence="3" id="KW-0378">Hydrolase</keyword>
<dbReference type="PANTHER" id="PTHR37017">
    <property type="entry name" value="AB HYDROLASE-1 DOMAIN-CONTAINING PROTEIN-RELATED"/>
    <property type="match status" value="1"/>
</dbReference>
<dbReference type="InterPro" id="IPR000073">
    <property type="entry name" value="AB_hydrolase_1"/>
</dbReference>
<dbReference type="InterPro" id="IPR029058">
    <property type="entry name" value="AB_hydrolase_fold"/>
</dbReference>
<feature type="chain" id="PRO_5003722846" evidence="1">
    <location>
        <begin position="28"/>
        <end position="254"/>
    </location>
</feature>
<dbReference type="InterPro" id="IPR052897">
    <property type="entry name" value="Sec-Metab_Biosynth_Hydrolase"/>
</dbReference>
<dbReference type="SUPFAM" id="SSF53474">
    <property type="entry name" value="alpha/beta-Hydrolases"/>
    <property type="match status" value="1"/>
</dbReference>
<dbReference type="PANTHER" id="PTHR37017:SF11">
    <property type="entry name" value="ESTERASE_LIPASE_THIOESTERASE DOMAIN-CONTAINING PROTEIN"/>
    <property type="match status" value="1"/>
</dbReference>
<dbReference type="GO" id="GO:0016746">
    <property type="term" value="F:acyltransferase activity"/>
    <property type="evidence" value="ECO:0007669"/>
    <property type="project" value="UniProtKB-KW"/>
</dbReference>
<dbReference type="GO" id="GO:0016787">
    <property type="term" value="F:hydrolase activity"/>
    <property type="evidence" value="ECO:0007669"/>
    <property type="project" value="UniProtKB-KW"/>
</dbReference>
<evidence type="ECO:0000259" key="2">
    <source>
        <dbReference type="Pfam" id="PF12697"/>
    </source>
</evidence>
<sequence length="254" mass="27079">MTLKQFVKPLFTAVALAILATPGIAMAQVKKVVLVHGMNMDGGAWSSVYKRLVSDGYQVVVAQMPMTSIGDDIAAVRRAITMANGPVVLVGHSYGGMVISQAGTSPDVKALVYVAAFQPEIGESLAKLNSSTPAKLPADSLQVLKDGFYTVKPEAWIADVANGVSKDEAQYTANFQTPVNSAIFGYTAEAAAWHDKPVWSAIATEDRTISPELQRMMSKRSKAETLEIQGGHLLQISNSREVTALIEKAANAVD</sequence>
<organism evidence="3 4">
    <name type="scientific">Rhizobium leguminosarum bv. trifolii WSM597</name>
    <dbReference type="NCBI Taxonomy" id="754764"/>
    <lineage>
        <taxon>Bacteria</taxon>
        <taxon>Pseudomonadati</taxon>
        <taxon>Pseudomonadota</taxon>
        <taxon>Alphaproteobacteria</taxon>
        <taxon>Hyphomicrobiales</taxon>
        <taxon>Rhizobiaceae</taxon>
        <taxon>Rhizobium/Agrobacterium group</taxon>
        <taxon>Rhizobium</taxon>
    </lineage>
</organism>
<evidence type="ECO:0000256" key="1">
    <source>
        <dbReference type="SAM" id="SignalP"/>
    </source>
</evidence>
<accession>I9NJU3</accession>
<dbReference type="Gene3D" id="3.40.50.1820">
    <property type="entry name" value="alpha/beta hydrolase"/>
    <property type="match status" value="1"/>
</dbReference>
<protein>
    <submittedName>
        <fullName evidence="3">Putative hydrolase or acyltransferase of alpha/beta superfamily</fullName>
    </submittedName>
</protein>
<dbReference type="HOGENOM" id="CLU_046066_2_0_5"/>
<feature type="signal peptide" evidence="1">
    <location>
        <begin position="1"/>
        <end position="27"/>
    </location>
</feature>
<evidence type="ECO:0000313" key="4">
    <source>
        <dbReference type="Proteomes" id="UP000005092"/>
    </source>
</evidence>
<proteinExistence type="predicted"/>
<gene>
    <name evidence="3" type="ORF">Rleg9DRAFT_5976</name>
</gene>
<evidence type="ECO:0000313" key="3">
    <source>
        <dbReference type="EMBL" id="EJB07007.1"/>
    </source>
</evidence>
<keyword evidence="1" id="KW-0732">Signal</keyword>
<feature type="domain" description="AB hydrolase-1" evidence="2">
    <location>
        <begin position="32"/>
        <end position="243"/>
    </location>
</feature>
<keyword evidence="3" id="KW-0808">Transferase</keyword>